<proteinExistence type="predicted"/>
<dbReference type="Gene3D" id="3.30.9.10">
    <property type="entry name" value="D-Amino Acid Oxidase, subunit A, domain 2"/>
    <property type="match status" value="1"/>
</dbReference>
<dbReference type="Gene3D" id="3.50.50.60">
    <property type="entry name" value="FAD/NAD(P)-binding domain"/>
    <property type="match status" value="1"/>
</dbReference>
<gene>
    <name evidence="3" type="ORF">JWJ88_09060</name>
</gene>
<sequence>MVTRCRNPPDHTAMDETARSSIYAQDAANQFRWPALSTELRARIAVIGGGLTGLSTALHLVEAGQDVVLLEAYQPGWGASGRNGGQLNPGLKYDPSQIIGKFGTEAGNRLVEFGWSTVQRTADLIGRLGIDCDLRLNGTLRAAARAADVAAVRASQQDMAAHGMPVEWVEADAMTRLTGHGRYHGGFLDKRGGDLDPLRLCHGLAGAAHAAGARIHGDSRAISLGRDQGRWRITTNTGAVIADRVLICCNGYADGLVPGLKRAMVPVFSSVLATPPLPDALAAQIMPGRQVLYESGLVTVYYRVDARNRPILGGRGPMRPVASPERLGHIADDARRLWPGLADVGWQTAWNGRVAITTDHLPHFHDLGDGLLAIYGYNGRGVALATAMGEPLASCLAGKIASAELPIPPTALSSIRFHAFWPIGVHATIAWSRLRKALT</sequence>
<dbReference type="SUPFAM" id="SSF51905">
    <property type="entry name" value="FAD/NAD(P)-binding domain"/>
    <property type="match status" value="1"/>
</dbReference>
<organism evidence="3 4">
    <name type="scientific">Paracoccus methylovorus</name>
    <dbReference type="NCBI Taxonomy" id="2812658"/>
    <lineage>
        <taxon>Bacteria</taxon>
        <taxon>Pseudomonadati</taxon>
        <taxon>Pseudomonadota</taxon>
        <taxon>Alphaproteobacteria</taxon>
        <taxon>Rhodobacterales</taxon>
        <taxon>Paracoccaceae</taxon>
        <taxon>Paracoccus</taxon>
    </lineage>
</organism>
<dbReference type="RefSeq" id="WP_205293783.1">
    <property type="nucleotide sequence ID" value="NZ_CP070368.1"/>
</dbReference>
<protein>
    <submittedName>
        <fullName evidence="3">FAD-binding oxidoreductase</fullName>
    </submittedName>
</protein>
<dbReference type="EMBL" id="CP070368">
    <property type="protein sequence ID" value="QRZ12756.1"/>
    <property type="molecule type" value="Genomic_DNA"/>
</dbReference>
<dbReference type="InterPro" id="IPR006076">
    <property type="entry name" value="FAD-dep_OxRdtase"/>
</dbReference>
<evidence type="ECO:0000259" key="2">
    <source>
        <dbReference type="Pfam" id="PF01266"/>
    </source>
</evidence>
<evidence type="ECO:0000256" key="1">
    <source>
        <dbReference type="ARBA" id="ARBA00023002"/>
    </source>
</evidence>
<accession>A0ABX7JFU9</accession>
<keyword evidence="1" id="KW-0560">Oxidoreductase</keyword>
<dbReference type="PANTHER" id="PTHR13847:SF281">
    <property type="entry name" value="FAD DEPENDENT OXIDOREDUCTASE DOMAIN-CONTAINING PROTEIN"/>
    <property type="match status" value="1"/>
</dbReference>
<reference evidence="3 4" key="1">
    <citation type="submission" date="2021-02" db="EMBL/GenBank/DDBJ databases">
        <title>Paracoccus methylovroum sp.nov., a new methanol and methylamine utilizing methylotrophic denitrifer.</title>
        <authorList>
            <person name="Timsy T."/>
            <person name="Behrendt U."/>
            <person name="Ulrich A."/>
            <person name="Spanner T."/>
            <person name="Foesel B.U."/>
            <person name="Horn M.A."/>
            <person name="Kolb S."/>
        </authorList>
    </citation>
    <scope>NUCLEOTIDE SEQUENCE [LARGE SCALE GENOMIC DNA]</scope>
    <source>
        <strain evidence="3 4">H4-D09</strain>
    </source>
</reference>
<dbReference type="InterPro" id="IPR036188">
    <property type="entry name" value="FAD/NAD-bd_sf"/>
</dbReference>
<name>A0ABX7JFU9_9RHOB</name>
<keyword evidence="4" id="KW-1185">Reference proteome</keyword>
<dbReference type="Proteomes" id="UP000663629">
    <property type="component" value="Chromosome 1"/>
</dbReference>
<feature type="domain" description="FAD dependent oxidoreductase" evidence="2">
    <location>
        <begin position="43"/>
        <end position="393"/>
    </location>
</feature>
<dbReference type="PANTHER" id="PTHR13847">
    <property type="entry name" value="SARCOSINE DEHYDROGENASE-RELATED"/>
    <property type="match status" value="1"/>
</dbReference>
<dbReference type="Pfam" id="PF01266">
    <property type="entry name" value="DAO"/>
    <property type="match status" value="1"/>
</dbReference>
<evidence type="ECO:0000313" key="4">
    <source>
        <dbReference type="Proteomes" id="UP000663629"/>
    </source>
</evidence>
<evidence type="ECO:0000313" key="3">
    <source>
        <dbReference type="EMBL" id="QRZ12756.1"/>
    </source>
</evidence>